<evidence type="ECO:0000313" key="3">
    <source>
        <dbReference type="EMBL" id="RHN74158.1"/>
    </source>
</evidence>
<evidence type="ECO:0000313" key="4">
    <source>
        <dbReference type="EnsemblPlants" id="KEH17498"/>
    </source>
</evidence>
<dbReference type="EMBL" id="KL402736">
    <property type="protein sequence ID" value="KEH17498.1"/>
    <property type="molecule type" value="Genomic_DNA"/>
</dbReference>
<gene>
    <name evidence="2" type="ORF">MTR_0011s0310</name>
    <name evidence="3" type="ORF">MtrunA17_Chr2g0307111</name>
</gene>
<reference evidence="6" key="4">
    <citation type="journal article" date="2018" name="Nat. Plants">
        <title>Whole-genome landscape of Medicago truncatula symbiotic genes.</title>
        <authorList>
            <person name="Pecrix Y."/>
            <person name="Staton S.E."/>
            <person name="Sallet E."/>
            <person name="Lelandais-Briere C."/>
            <person name="Moreau S."/>
            <person name="Carrere S."/>
            <person name="Blein T."/>
            <person name="Jardinaud M.F."/>
            <person name="Latrasse D."/>
            <person name="Zouine M."/>
            <person name="Zahm M."/>
            <person name="Kreplak J."/>
            <person name="Mayjonade B."/>
            <person name="Satge C."/>
            <person name="Perez M."/>
            <person name="Cauet S."/>
            <person name="Marande W."/>
            <person name="Chantry-Darmon C."/>
            <person name="Lopez-Roques C."/>
            <person name="Bouchez O."/>
            <person name="Berard A."/>
            <person name="Debelle F."/>
            <person name="Munos S."/>
            <person name="Bendahmane A."/>
            <person name="Berges H."/>
            <person name="Niebel A."/>
            <person name="Buitink J."/>
            <person name="Frugier F."/>
            <person name="Benhamed M."/>
            <person name="Crespi M."/>
            <person name="Gouzy J."/>
            <person name="Gamas P."/>
        </authorList>
    </citation>
    <scope>NUCLEOTIDE SEQUENCE [LARGE SCALE GENOMIC DNA]</scope>
    <source>
        <strain evidence="6">cv. Jemalong A17</strain>
    </source>
</reference>
<dbReference type="GO" id="GO:0015020">
    <property type="term" value="F:glucuronosyltransferase activity"/>
    <property type="evidence" value="ECO:0007669"/>
    <property type="project" value="UniProtKB-EC"/>
</dbReference>
<dbReference type="HOGENOM" id="CLU_2240638_0_0_1"/>
<evidence type="ECO:0000256" key="1">
    <source>
        <dbReference type="SAM" id="MobiDB-lite"/>
    </source>
</evidence>
<dbReference type="Proteomes" id="UP000265566">
    <property type="component" value="Chromosome 2"/>
</dbReference>
<reference evidence="4" key="3">
    <citation type="submission" date="2015-06" db="UniProtKB">
        <authorList>
            <consortium name="EnsemblPlants"/>
        </authorList>
    </citation>
    <scope>IDENTIFICATION</scope>
    <source>
        <strain evidence="4">cv. Jemalong A17</strain>
    </source>
</reference>
<accession>A0A072TKW3</accession>
<keyword evidence="3" id="KW-0808">Transferase</keyword>
<dbReference type="EMBL" id="PSQE01000002">
    <property type="protein sequence ID" value="RHN74158.1"/>
    <property type="molecule type" value="Genomic_DNA"/>
</dbReference>
<evidence type="ECO:0000313" key="6">
    <source>
        <dbReference type="Proteomes" id="UP000265566"/>
    </source>
</evidence>
<dbReference type="EnsemblPlants" id="KEH17498">
    <property type="protein sequence ID" value="KEH17498"/>
    <property type="gene ID" value="MTR_0011s0310"/>
</dbReference>
<organism evidence="2 5">
    <name type="scientific">Medicago truncatula</name>
    <name type="common">Barrel medic</name>
    <name type="synonym">Medicago tribuloides</name>
    <dbReference type="NCBI Taxonomy" id="3880"/>
    <lineage>
        <taxon>Eukaryota</taxon>
        <taxon>Viridiplantae</taxon>
        <taxon>Streptophyta</taxon>
        <taxon>Embryophyta</taxon>
        <taxon>Tracheophyta</taxon>
        <taxon>Spermatophyta</taxon>
        <taxon>Magnoliopsida</taxon>
        <taxon>eudicotyledons</taxon>
        <taxon>Gunneridae</taxon>
        <taxon>Pentapetalae</taxon>
        <taxon>rosids</taxon>
        <taxon>fabids</taxon>
        <taxon>Fabales</taxon>
        <taxon>Fabaceae</taxon>
        <taxon>Papilionoideae</taxon>
        <taxon>50 kb inversion clade</taxon>
        <taxon>NPAAA clade</taxon>
        <taxon>Hologalegina</taxon>
        <taxon>IRL clade</taxon>
        <taxon>Trifolieae</taxon>
        <taxon>Medicago</taxon>
    </lineage>
</organism>
<sequence length="105" mass="12130">MNHDHHFMEQPSKRTPSNAPFARKFVRNVPVFNKIDAELLGRNADGCMPNMWFSQANSSVTKQHSAVRNITELRLGPGAERLKHRIDGYYRHKIFTQMSVLNTHV</sequence>
<evidence type="ECO:0000313" key="2">
    <source>
        <dbReference type="EMBL" id="KEH17498.1"/>
    </source>
</evidence>
<reference evidence="3" key="5">
    <citation type="journal article" date="2018" name="Nat. Plants">
        <title>Whole-genome landscape of Medicago truncatula symbiotic genes.</title>
        <authorList>
            <person name="Pecrix Y."/>
            <person name="Gamas P."/>
            <person name="Carrere S."/>
        </authorList>
    </citation>
    <scope>NUCLEOTIDE SEQUENCE</scope>
    <source>
        <tissue evidence="3">Leaves</tissue>
    </source>
</reference>
<reference evidence="2 5" key="2">
    <citation type="journal article" date="2014" name="BMC Genomics">
        <title>An improved genome release (version Mt4.0) for the model legume Medicago truncatula.</title>
        <authorList>
            <person name="Tang H."/>
            <person name="Krishnakumar V."/>
            <person name="Bidwell S."/>
            <person name="Rosen B."/>
            <person name="Chan A."/>
            <person name="Zhou S."/>
            <person name="Gentzbittel L."/>
            <person name="Childs K.L."/>
            <person name="Yandell M."/>
            <person name="Gundlach H."/>
            <person name="Mayer K.F."/>
            <person name="Schwartz D.C."/>
            <person name="Town C.D."/>
        </authorList>
    </citation>
    <scope>GENOME REANNOTATION</scope>
    <source>
        <strain evidence="2">A17</strain>
        <strain evidence="4 5">cv. Jemalong A17</strain>
    </source>
</reference>
<dbReference type="EC" id="2.4.1.17" evidence="3"/>
<dbReference type="PANTHER" id="PTHR45719">
    <property type="entry name" value="GLYCOSYLTRANSFERASE"/>
    <property type="match status" value="1"/>
</dbReference>
<keyword evidence="3" id="KW-0328">Glycosyltransferase</keyword>
<dbReference type="Proteomes" id="UP000002051">
    <property type="component" value="Unassembled WGS sequence"/>
</dbReference>
<dbReference type="Gramene" id="rna10160">
    <property type="protein sequence ID" value="RHN74158.1"/>
    <property type="gene ID" value="gene10160"/>
</dbReference>
<protein>
    <submittedName>
        <fullName evidence="2">Acetylglucosaminyltransferase, putative</fullName>
    </submittedName>
    <submittedName>
        <fullName evidence="3">Putative glucuronosyltransferase</fullName>
        <ecNumber evidence="3">2.4.1.17</ecNumber>
    </submittedName>
</protein>
<reference evidence="2 5" key="1">
    <citation type="journal article" date="2011" name="Nature">
        <title>The Medicago genome provides insight into the evolution of rhizobial symbioses.</title>
        <authorList>
            <person name="Young N.D."/>
            <person name="Debelle F."/>
            <person name="Oldroyd G.E."/>
            <person name="Geurts R."/>
            <person name="Cannon S.B."/>
            <person name="Udvardi M.K."/>
            <person name="Benedito V.A."/>
            <person name="Mayer K.F."/>
            <person name="Gouzy J."/>
            <person name="Schoof H."/>
            <person name="Van de Peer Y."/>
            <person name="Proost S."/>
            <person name="Cook D.R."/>
            <person name="Meyers B.C."/>
            <person name="Spannagl M."/>
            <person name="Cheung F."/>
            <person name="De Mita S."/>
            <person name="Krishnakumar V."/>
            <person name="Gundlach H."/>
            <person name="Zhou S."/>
            <person name="Mudge J."/>
            <person name="Bharti A.K."/>
            <person name="Murray J.D."/>
            <person name="Naoumkina M.A."/>
            <person name="Rosen B."/>
            <person name="Silverstein K.A."/>
            <person name="Tang H."/>
            <person name="Rombauts S."/>
            <person name="Zhao P.X."/>
            <person name="Zhou P."/>
            <person name="Barbe V."/>
            <person name="Bardou P."/>
            <person name="Bechner M."/>
            <person name="Bellec A."/>
            <person name="Berger A."/>
            <person name="Berges H."/>
            <person name="Bidwell S."/>
            <person name="Bisseling T."/>
            <person name="Choisne N."/>
            <person name="Couloux A."/>
            <person name="Denny R."/>
            <person name="Deshpande S."/>
            <person name="Dai X."/>
            <person name="Doyle J.J."/>
            <person name="Dudez A.M."/>
            <person name="Farmer A.D."/>
            <person name="Fouteau S."/>
            <person name="Franken C."/>
            <person name="Gibelin C."/>
            <person name="Gish J."/>
            <person name="Goldstein S."/>
            <person name="Gonzalez A.J."/>
            <person name="Green P.J."/>
            <person name="Hallab A."/>
            <person name="Hartog M."/>
            <person name="Hua A."/>
            <person name="Humphray S.J."/>
            <person name="Jeong D.H."/>
            <person name="Jing Y."/>
            <person name="Jocker A."/>
            <person name="Kenton S.M."/>
            <person name="Kim D.J."/>
            <person name="Klee K."/>
            <person name="Lai H."/>
            <person name="Lang C."/>
            <person name="Lin S."/>
            <person name="Macmil S.L."/>
            <person name="Magdelenat G."/>
            <person name="Matthews L."/>
            <person name="McCorrison J."/>
            <person name="Monaghan E.L."/>
            <person name="Mun J.H."/>
            <person name="Najar F.Z."/>
            <person name="Nicholson C."/>
            <person name="Noirot C."/>
            <person name="O'Bleness M."/>
            <person name="Paule C.R."/>
            <person name="Poulain J."/>
            <person name="Prion F."/>
            <person name="Qin B."/>
            <person name="Qu C."/>
            <person name="Retzel E.F."/>
            <person name="Riddle C."/>
            <person name="Sallet E."/>
            <person name="Samain S."/>
            <person name="Samson N."/>
            <person name="Sanders I."/>
            <person name="Saurat O."/>
            <person name="Scarpelli C."/>
            <person name="Schiex T."/>
            <person name="Segurens B."/>
            <person name="Severin A.J."/>
            <person name="Sherrier D.J."/>
            <person name="Shi R."/>
            <person name="Sims S."/>
            <person name="Singer S.R."/>
            <person name="Sinharoy S."/>
            <person name="Sterck L."/>
            <person name="Viollet A."/>
            <person name="Wang B.B."/>
            <person name="Wang K."/>
            <person name="Wang M."/>
            <person name="Wang X."/>
            <person name="Warfsmann J."/>
            <person name="Weissenbach J."/>
            <person name="White D.D."/>
            <person name="White J.D."/>
            <person name="Wiley G.B."/>
            <person name="Wincker P."/>
            <person name="Xing Y."/>
            <person name="Yang L."/>
            <person name="Yao Z."/>
            <person name="Ying F."/>
            <person name="Zhai J."/>
            <person name="Zhou L."/>
            <person name="Zuber A."/>
            <person name="Denarie J."/>
            <person name="Dixon R.A."/>
            <person name="May G.D."/>
            <person name="Schwartz D.C."/>
            <person name="Rogers J."/>
            <person name="Quetier F."/>
            <person name="Town C.D."/>
            <person name="Roe B.A."/>
        </authorList>
    </citation>
    <scope>NUCLEOTIDE SEQUENCE [LARGE SCALE GENOMIC DNA]</scope>
    <source>
        <strain evidence="2">A17</strain>
        <strain evidence="4 5">cv. Jemalong A17</strain>
    </source>
</reference>
<name>A0A072TKW3_MEDTR</name>
<feature type="compositionally biased region" description="Basic and acidic residues" evidence="1">
    <location>
        <begin position="1"/>
        <end position="12"/>
    </location>
</feature>
<proteinExistence type="predicted"/>
<dbReference type="AlphaFoldDB" id="A0A072TKW3"/>
<dbReference type="PANTHER" id="PTHR45719:SF5">
    <property type="entry name" value="BETA-GLUCURONOSYLTRANSFERASE GLCAT14B-LIKE"/>
    <property type="match status" value="1"/>
</dbReference>
<dbReference type="STRING" id="3880.A0A072TKW3"/>
<feature type="region of interest" description="Disordered" evidence="1">
    <location>
        <begin position="1"/>
        <end position="20"/>
    </location>
</feature>
<keyword evidence="5" id="KW-1185">Reference proteome</keyword>
<evidence type="ECO:0000313" key="5">
    <source>
        <dbReference type="Proteomes" id="UP000002051"/>
    </source>
</evidence>
<dbReference type="InterPro" id="IPR044610">
    <property type="entry name" value="GLCAT14A/B/C"/>
</dbReference>